<dbReference type="InterPro" id="IPR058545">
    <property type="entry name" value="Beta-prop_EMC1_1st"/>
</dbReference>
<organism evidence="16 17">
    <name type="scientific">Phyllachora maydis</name>
    <dbReference type="NCBI Taxonomy" id="1825666"/>
    <lineage>
        <taxon>Eukaryota</taxon>
        <taxon>Fungi</taxon>
        <taxon>Dikarya</taxon>
        <taxon>Ascomycota</taxon>
        <taxon>Pezizomycotina</taxon>
        <taxon>Sordariomycetes</taxon>
        <taxon>Sordariomycetidae</taxon>
        <taxon>Phyllachorales</taxon>
        <taxon>Phyllachoraceae</taxon>
        <taxon>Phyllachora</taxon>
    </lineage>
</organism>
<dbReference type="SMART" id="SM00369">
    <property type="entry name" value="LRR_TYP"/>
    <property type="match status" value="2"/>
</dbReference>
<keyword evidence="10 13" id="KW-1133">Transmembrane helix</keyword>
<dbReference type="GO" id="GO:0072546">
    <property type="term" value="C:EMC complex"/>
    <property type="evidence" value="ECO:0007669"/>
    <property type="project" value="InterPro"/>
</dbReference>
<evidence type="ECO:0000256" key="6">
    <source>
        <dbReference type="ARBA" id="ARBA00022692"/>
    </source>
</evidence>
<evidence type="ECO:0000256" key="9">
    <source>
        <dbReference type="ARBA" id="ARBA00022824"/>
    </source>
</evidence>
<dbReference type="SUPFAM" id="SSF50998">
    <property type="entry name" value="Quinoprotein alcohol dehydrogenase-like"/>
    <property type="match status" value="1"/>
</dbReference>
<dbReference type="Pfam" id="PF07774">
    <property type="entry name" value="EMC1_C"/>
    <property type="match status" value="1"/>
</dbReference>
<evidence type="ECO:0000313" key="17">
    <source>
        <dbReference type="Proteomes" id="UP001217918"/>
    </source>
</evidence>
<evidence type="ECO:0000256" key="8">
    <source>
        <dbReference type="ARBA" id="ARBA00022737"/>
    </source>
</evidence>
<evidence type="ECO:0000259" key="15">
    <source>
        <dbReference type="Pfam" id="PF25293"/>
    </source>
</evidence>
<sequence length="1087" mass="118253">MSAAEAYAKRVIERCISDGDETIDISHVELTSISDATIAPLAGLAVFPTITQGVPFEQKDPTIRLFLANNRLTCIPGAIFNIEHLTVLSVRGNNLQELPPSIGKLKNLQTLNIGQNLLHWLPAELLDLMKYKGKLKTLSLHPNPYHQPLLGPGNVLQGQGGAMAIQQFFTVEHPCNSPTARAVSTLVAALAAHLAKMLLPSPLSTLLLLAIPTAVRAVFRDEVGHTDYHHELLGVPQRETTFFHRPRKDDPASLLYTLSDLGVLAAVNPGSGAVLWRQFLNGSVTAGGGLARAGEGENWVASALGGAMHAWDAVSGRNQFWAEFPGSVRDLEIMELTDKGRKDILALMFEEEEGTTVLRRLNAADGSVVWEHREVVRSRPLQVGTNVEKVFIVSLEGTTASYNLKVSVLDPSTGKKVDELVIGAKGDVHSEADIMFVGSNSAAPIIAWTDATRTKLRINVLGTKTRQEFSLADGTVSVEFHAPHLVQSQPHFLVQSRTKTGNRAEVYHVDLKTDAISKAYDLPLLPGLGAFSTSSSGANVYFTRVTADELILISSSSHGVLGRWPMKLANEEHNAVHAVSEVIKKSGSVDSYAIRSAAVTDTDDWVLVRNGEVAWTRPEGLSGAIAATFAELPDSEELAKTLEQEAHSNPLEAYFHRVKRHIHDLRHLPAYLQTIPPRLISSILGTEVTSKDGKLVRDSFGLNKLVILASRRGRLYCLDVSEHGRILWNQKVVDLAAGEEWVVKGMHVEEAKGQITVRGASGEHFVVKTETGEIMESKPAGSRTPIQSTALVDILGDRRVKYKYLNPNSVVVSTVDDKTYTLTVYLLDTVSGDILSSAVYEGVDTRKPVECAMAENWYVCTFFGQYSLQDSPTQSLKGYQITVSDLYESDEPNDRGPLGNADNFSSLAPIDVSTGIARPSVVTATFVLGAPISALQVTQTRQGIASRQVLAYLPESHAIIGLPRSLLEPRRPVGRDPTPAEAEEGLMRYVPAIEVDPKAIITHERDVLGVRQIIALPAVLESTSLIFAYGVDVFGTRVAPSFLFDKLDKRFNKVSLIGTVAALAAGVVALSPMVRRKQINMRWGAPM</sequence>
<name>A0AAD9MIJ1_9PEZI</name>
<dbReference type="Proteomes" id="UP001217918">
    <property type="component" value="Unassembled WGS sequence"/>
</dbReference>
<dbReference type="InterPro" id="IPR026895">
    <property type="entry name" value="EMC1"/>
</dbReference>
<comment type="subunit">
    <text evidence="3">Component of the ER membrane protein complex (EMC).</text>
</comment>
<dbReference type="Gene3D" id="2.130.10.10">
    <property type="entry name" value="YVTN repeat-like/Quinoprotein amine dehydrogenase"/>
    <property type="match status" value="2"/>
</dbReference>
<dbReference type="InterPro" id="IPR003591">
    <property type="entry name" value="Leu-rich_rpt_typical-subtyp"/>
</dbReference>
<dbReference type="InterPro" id="IPR011678">
    <property type="entry name" value="EMC1_C"/>
</dbReference>
<keyword evidence="7" id="KW-0732">Signal</keyword>
<evidence type="ECO:0000256" key="11">
    <source>
        <dbReference type="ARBA" id="ARBA00023136"/>
    </source>
</evidence>
<evidence type="ECO:0000256" key="7">
    <source>
        <dbReference type="ARBA" id="ARBA00022729"/>
    </source>
</evidence>
<comment type="caution">
    <text evidence="16">The sequence shown here is derived from an EMBL/GenBank/DDBJ whole genome shotgun (WGS) entry which is preliminary data.</text>
</comment>
<dbReference type="PANTHER" id="PTHR21573">
    <property type="entry name" value="ER MEMBRANE PROTEIN COMPLEX SUBUNIT 1"/>
    <property type="match status" value="1"/>
</dbReference>
<evidence type="ECO:0000256" key="13">
    <source>
        <dbReference type="SAM" id="Phobius"/>
    </source>
</evidence>
<dbReference type="Pfam" id="PF25293">
    <property type="entry name" value="Beta-prop_EMC1_N"/>
    <property type="match status" value="1"/>
</dbReference>
<keyword evidence="17" id="KW-1185">Reference proteome</keyword>
<gene>
    <name evidence="16" type="ORF">P8C59_009491</name>
</gene>
<evidence type="ECO:0000256" key="5">
    <source>
        <dbReference type="ARBA" id="ARBA00022614"/>
    </source>
</evidence>
<comment type="subcellular location">
    <subcellularLocation>
        <location evidence="1">Endoplasmic reticulum membrane</location>
        <topology evidence="1">Single-pass type I membrane protein</topology>
    </subcellularLocation>
</comment>
<evidence type="ECO:0000256" key="3">
    <source>
        <dbReference type="ARBA" id="ARBA00011276"/>
    </source>
</evidence>
<dbReference type="SUPFAM" id="SSF52058">
    <property type="entry name" value="L domain-like"/>
    <property type="match status" value="1"/>
</dbReference>
<evidence type="ECO:0000256" key="10">
    <source>
        <dbReference type="ARBA" id="ARBA00022989"/>
    </source>
</evidence>
<evidence type="ECO:0000256" key="1">
    <source>
        <dbReference type="ARBA" id="ARBA00004115"/>
    </source>
</evidence>
<keyword evidence="12" id="KW-0325">Glycoprotein</keyword>
<protein>
    <recommendedName>
        <fullName evidence="4">ER membrane protein complex subunit 1</fullName>
    </recommendedName>
</protein>
<feature type="domain" description="EMC1 first beta-propeller" evidence="15">
    <location>
        <begin position="217"/>
        <end position="619"/>
    </location>
</feature>
<keyword evidence="6 13" id="KW-0812">Transmembrane</keyword>
<keyword evidence="8" id="KW-0677">Repeat</keyword>
<proteinExistence type="inferred from homology"/>
<accession>A0AAD9MIJ1</accession>
<dbReference type="InterPro" id="IPR015943">
    <property type="entry name" value="WD40/YVTN_repeat-like_dom_sf"/>
</dbReference>
<comment type="similarity">
    <text evidence="2">Belongs to the EMC1 family.</text>
</comment>
<keyword evidence="9" id="KW-0256">Endoplasmic reticulum</keyword>
<dbReference type="GO" id="GO:0034975">
    <property type="term" value="P:protein folding in endoplasmic reticulum"/>
    <property type="evidence" value="ECO:0007669"/>
    <property type="project" value="TreeGrafter"/>
</dbReference>
<keyword evidence="11 13" id="KW-0472">Membrane</keyword>
<feature type="domain" description="ER membrane protein complex subunit 1 C-terminal" evidence="14">
    <location>
        <begin position="854"/>
        <end position="1083"/>
    </location>
</feature>
<dbReference type="PANTHER" id="PTHR21573:SF0">
    <property type="entry name" value="ER MEMBRANE PROTEIN COMPLEX SUBUNIT 1"/>
    <property type="match status" value="1"/>
</dbReference>
<dbReference type="EMBL" id="JAQQPM010000009">
    <property type="protein sequence ID" value="KAK2075360.1"/>
    <property type="molecule type" value="Genomic_DNA"/>
</dbReference>
<reference evidence="16" key="1">
    <citation type="journal article" date="2023" name="Mol. Plant Microbe Interact.">
        <title>Elucidating the Obligate Nature and Biological Capacity of an Invasive Fungal Corn Pathogen.</title>
        <authorList>
            <person name="MacCready J.S."/>
            <person name="Roggenkamp E.M."/>
            <person name="Gdanetz K."/>
            <person name="Chilvers M.I."/>
        </authorList>
    </citation>
    <scope>NUCLEOTIDE SEQUENCE</scope>
    <source>
        <strain evidence="16">PM02</strain>
    </source>
</reference>
<dbReference type="InterPro" id="IPR032675">
    <property type="entry name" value="LRR_dom_sf"/>
</dbReference>
<evidence type="ECO:0000259" key="14">
    <source>
        <dbReference type="Pfam" id="PF07774"/>
    </source>
</evidence>
<evidence type="ECO:0000256" key="12">
    <source>
        <dbReference type="ARBA" id="ARBA00023180"/>
    </source>
</evidence>
<keyword evidence="5" id="KW-0433">Leucine-rich repeat</keyword>
<evidence type="ECO:0000256" key="2">
    <source>
        <dbReference type="ARBA" id="ARBA00007904"/>
    </source>
</evidence>
<dbReference type="AlphaFoldDB" id="A0AAD9MIJ1"/>
<evidence type="ECO:0000256" key="4">
    <source>
        <dbReference type="ARBA" id="ARBA00020824"/>
    </source>
</evidence>
<dbReference type="InterPro" id="IPR011047">
    <property type="entry name" value="Quinoprotein_ADH-like_sf"/>
</dbReference>
<feature type="transmembrane region" description="Helical" evidence="13">
    <location>
        <begin position="1054"/>
        <end position="1074"/>
    </location>
</feature>
<evidence type="ECO:0000313" key="16">
    <source>
        <dbReference type="EMBL" id="KAK2075360.1"/>
    </source>
</evidence>
<dbReference type="Gene3D" id="3.80.10.10">
    <property type="entry name" value="Ribonuclease Inhibitor"/>
    <property type="match status" value="1"/>
</dbReference>